<dbReference type="InterPro" id="IPR046364">
    <property type="entry name" value="Exo70_C"/>
</dbReference>
<organism evidence="5 6">
    <name type="scientific">Hibiscus syriacus</name>
    <name type="common">Rose of Sharon</name>
    <dbReference type="NCBI Taxonomy" id="106335"/>
    <lineage>
        <taxon>Eukaryota</taxon>
        <taxon>Viridiplantae</taxon>
        <taxon>Streptophyta</taxon>
        <taxon>Embryophyta</taxon>
        <taxon>Tracheophyta</taxon>
        <taxon>Spermatophyta</taxon>
        <taxon>Magnoliopsida</taxon>
        <taxon>eudicotyledons</taxon>
        <taxon>Gunneridae</taxon>
        <taxon>Pentapetalae</taxon>
        <taxon>rosids</taxon>
        <taxon>malvids</taxon>
        <taxon>Malvales</taxon>
        <taxon>Malvaceae</taxon>
        <taxon>Malvoideae</taxon>
        <taxon>Hibiscus</taxon>
    </lineage>
</organism>
<evidence type="ECO:0000313" key="6">
    <source>
        <dbReference type="Proteomes" id="UP000436088"/>
    </source>
</evidence>
<dbReference type="GO" id="GO:0000145">
    <property type="term" value="C:exocyst"/>
    <property type="evidence" value="ECO:0007669"/>
    <property type="project" value="InterPro"/>
</dbReference>
<dbReference type="GO" id="GO:0005546">
    <property type="term" value="F:phosphatidylinositol-4,5-bisphosphate binding"/>
    <property type="evidence" value="ECO:0007669"/>
    <property type="project" value="InterPro"/>
</dbReference>
<dbReference type="Gene3D" id="1.20.1280.170">
    <property type="entry name" value="Exocyst complex component Exo70"/>
    <property type="match status" value="2"/>
</dbReference>
<reference evidence="5" key="1">
    <citation type="submission" date="2019-09" db="EMBL/GenBank/DDBJ databases">
        <title>Draft genome information of white flower Hibiscus syriacus.</title>
        <authorList>
            <person name="Kim Y.-M."/>
        </authorList>
    </citation>
    <scope>NUCLEOTIDE SEQUENCE [LARGE SCALE GENOMIC DNA]</scope>
    <source>
        <strain evidence="5">YM2019G1</strain>
    </source>
</reference>
<evidence type="ECO:0000256" key="2">
    <source>
        <dbReference type="ARBA" id="ARBA00022448"/>
    </source>
</evidence>
<dbReference type="SUPFAM" id="SSF74788">
    <property type="entry name" value="Cullin repeat-like"/>
    <property type="match status" value="1"/>
</dbReference>
<evidence type="ECO:0000256" key="3">
    <source>
        <dbReference type="RuleBase" id="RU365026"/>
    </source>
</evidence>
<comment type="similarity">
    <text evidence="1 3">Belongs to the EXO70 family.</text>
</comment>
<dbReference type="GO" id="GO:0015031">
    <property type="term" value="P:protein transport"/>
    <property type="evidence" value="ECO:0007669"/>
    <property type="project" value="UniProtKB-KW"/>
</dbReference>
<evidence type="ECO:0000313" key="5">
    <source>
        <dbReference type="EMBL" id="KAE8711421.1"/>
    </source>
</evidence>
<dbReference type="Proteomes" id="UP000436088">
    <property type="component" value="Unassembled WGS sequence"/>
</dbReference>
<keyword evidence="3" id="KW-0653">Protein transport</keyword>
<dbReference type="AlphaFoldDB" id="A0A6A3B4F2"/>
<feature type="domain" description="Exocyst complex subunit Exo70 C-terminal" evidence="4">
    <location>
        <begin position="138"/>
        <end position="190"/>
    </location>
</feature>
<evidence type="ECO:0000259" key="4">
    <source>
        <dbReference type="Pfam" id="PF03081"/>
    </source>
</evidence>
<keyword evidence="3" id="KW-0268">Exocytosis</keyword>
<evidence type="ECO:0000256" key="1">
    <source>
        <dbReference type="ARBA" id="ARBA00006756"/>
    </source>
</evidence>
<sequence length="366" mass="41475">MEENIEAAETIITKWDSLYGDNDAPYCNIASIFSESNREEEAKQYLSSIKGLQKAIITWLHTNPVDPGSGESLVTAMADLRAIAEAMISAGYAKECFKIYKSIRKSIVDEALYNLGVERTLSFQQIQKMEWETLERILFHGYFKGRTLALFGFPENVAKCKRTPEKMFRILDLYEAVSDLCPRLNQSSASNQHRSSDQPPLTPCGVLSDIVADWPLSVQSPLPESYFGSPDKDESISSPISVRLAWLILVMLLCHQQSPAIEPETPPRRRLGDDARTELRNYASNYERIGWSKVIASLPGNPTAEIPVDQVIDHFRRFNMAFEEAYKKQSSWIVPDPNSEMRLRYRLQDGSVRSIRSFSITTVECS</sequence>
<dbReference type="InterPro" id="IPR016159">
    <property type="entry name" value="Cullin_repeat-like_dom_sf"/>
</dbReference>
<dbReference type="Pfam" id="PF20669">
    <property type="entry name" value="Exo70_N"/>
    <property type="match status" value="1"/>
</dbReference>
<feature type="domain" description="Exocyst complex subunit Exo70 C-terminal" evidence="4">
    <location>
        <begin position="276"/>
        <end position="343"/>
    </location>
</feature>
<dbReference type="PANTHER" id="PTHR12542:SF17">
    <property type="entry name" value="EXOCYST SUBUNIT EXO70 FAMILY PROTEIN"/>
    <property type="match status" value="1"/>
</dbReference>
<dbReference type="InterPro" id="IPR004140">
    <property type="entry name" value="Exo70"/>
</dbReference>
<accession>A0A6A3B4F2</accession>
<protein>
    <recommendedName>
        <fullName evidence="3">Exocyst subunit Exo70 family protein</fullName>
    </recommendedName>
</protein>
<name>A0A6A3B4F2_HIBSY</name>
<keyword evidence="6" id="KW-1185">Reference proteome</keyword>
<dbReference type="GO" id="GO:0006887">
    <property type="term" value="P:exocytosis"/>
    <property type="evidence" value="ECO:0007669"/>
    <property type="project" value="UniProtKB-KW"/>
</dbReference>
<proteinExistence type="inferred from homology"/>
<dbReference type="PANTHER" id="PTHR12542">
    <property type="entry name" value="EXOCYST COMPLEX PROTEIN EXO70"/>
    <property type="match status" value="1"/>
</dbReference>
<comment type="caution">
    <text evidence="5">The sequence shown here is derived from an EMBL/GenBank/DDBJ whole genome shotgun (WGS) entry which is preliminary data.</text>
</comment>
<dbReference type="EMBL" id="VEPZ02000914">
    <property type="protein sequence ID" value="KAE8711421.1"/>
    <property type="molecule type" value="Genomic_DNA"/>
</dbReference>
<dbReference type="Pfam" id="PF03081">
    <property type="entry name" value="Exo70_C"/>
    <property type="match status" value="2"/>
</dbReference>
<keyword evidence="2 3" id="KW-0813">Transport</keyword>
<comment type="function">
    <text evidence="3">Component of the exocyst complex.</text>
</comment>
<gene>
    <name evidence="5" type="ORF">F3Y22_tig00110293pilonHSYRG00016</name>
</gene>